<organism evidence="13 14">
    <name type="scientific">Anaeramoeba flamelloides</name>
    <dbReference type="NCBI Taxonomy" id="1746091"/>
    <lineage>
        <taxon>Eukaryota</taxon>
        <taxon>Metamonada</taxon>
        <taxon>Anaeramoebidae</taxon>
        <taxon>Anaeramoeba</taxon>
    </lineage>
</organism>
<feature type="binding site" evidence="10">
    <location>
        <position position="131"/>
    </location>
    <ligand>
        <name>Zn(2+)</name>
        <dbReference type="ChEBI" id="CHEBI:29105"/>
    </ligand>
</feature>
<protein>
    <recommendedName>
        <fullName evidence="9">Regulatory protein SIR2 homolog 7</fullName>
    </recommendedName>
    <alternativeName>
        <fullName evidence="8">SIR2-like protein 7</fullName>
    </alternativeName>
</protein>
<feature type="binding site" evidence="10">
    <location>
        <position position="155"/>
    </location>
    <ligand>
        <name>Zn(2+)</name>
        <dbReference type="ChEBI" id="CHEBI:29105"/>
    </ligand>
</feature>
<feature type="domain" description="Deacetylase sirtuin-type" evidence="12">
    <location>
        <begin position="13"/>
        <end position="254"/>
    </location>
</feature>
<dbReference type="InterPro" id="IPR003000">
    <property type="entry name" value="Sirtuin"/>
</dbReference>
<dbReference type="EMBL" id="JAOAOG010000325">
    <property type="protein sequence ID" value="KAJ6228723.1"/>
    <property type="molecule type" value="Genomic_DNA"/>
</dbReference>
<dbReference type="Proteomes" id="UP001150062">
    <property type="component" value="Unassembled WGS sequence"/>
</dbReference>
<feature type="binding site" evidence="10">
    <location>
        <position position="158"/>
    </location>
    <ligand>
        <name>Zn(2+)</name>
        <dbReference type="ChEBI" id="CHEBI:29105"/>
    </ligand>
</feature>
<dbReference type="InterPro" id="IPR050134">
    <property type="entry name" value="NAD-dep_sirtuin_deacylases"/>
</dbReference>
<proteinExistence type="inferred from homology"/>
<evidence type="ECO:0000256" key="5">
    <source>
        <dbReference type="ARBA" id="ARBA00022833"/>
    </source>
</evidence>
<dbReference type="InterPro" id="IPR026590">
    <property type="entry name" value="Ssirtuin_cat_dom"/>
</dbReference>
<evidence type="ECO:0000313" key="13">
    <source>
        <dbReference type="EMBL" id="KAJ6228723.1"/>
    </source>
</evidence>
<evidence type="ECO:0000256" key="6">
    <source>
        <dbReference type="ARBA" id="ARBA00023027"/>
    </source>
</evidence>
<comment type="similarity">
    <text evidence="7">Belongs to the sirtuin family. Class IV subfamily.</text>
</comment>
<keyword evidence="6" id="KW-0520">NAD</keyword>
<feature type="compositionally biased region" description="Basic residues" evidence="11">
    <location>
        <begin position="293"/>
        <end position="304"/>
    </location>
</feature>
<feature type="compositionally biased region" description="Basic and acidic residues" evidence="11">
    <location>
        <begin position="276"/>
        <end position="292"/>
    </location>
</feature>
<evidence type="ECO:0000259" key="12">
    <source>
        <dbReference type="PROSITE" id="PS50305"/>
    </source>
</evidence>
<evidence type="ECO:0000256" key="9">
    <source>
        <dbReference type="ARBA" id="ARBA00043038"/>
    </source>
</evidence>
<evidence type="ECO:0000256" key="7">
    <source>
        <dbReference type="ARBA" id="ARBA00038170"/>
    </source>
</evidence>
<dbReference type="PANTHER" id="PTHR11085:SF1">
    <property type="entry name" value="NAD-DEPENDENT PROTEIN DEACETYLASE SIRTUIN-7"/>
    <property type="match status" value="1"/>
</dbReference>
<feature type="region of interest" description="Disordered" evidence="11">
    <location>
        <begin position="273"/>
        <end position="304"/>
    </location>
</feature>
<keyword evidence="3" id="KW-0808">Transferase</keyword>
<evidence type="ECO:0000256" key="2">
    <source>
        <dbReference type="ARBA" id="ARBA00022553"/>
    </source>
</evidence>
<dbReference type="Pfam" id="PF02146">
    <property type="entry name" value="SIR2"/>
    <property type="match status" value="1"/>
</dbReference>
<feature type="binding site" evidence="10">
    <location>
        <position position="128"/>
    </location>
    <ligand>
        <name>Zn(2+)</name>
        <dbReference type="ChEBI" id="CHEBI:29105"/>
    </ligand>
</feature>
<feature type="active site" description="Proton acceptor" evidence="10">
    <location>
        <position position="120"/>
    </location>
</feature>
<comment type="caution">
    <text evidence="13">The sequence shown here is derived from an EMBL/GenBank/DDBJ whole genome shotgun (WGS) entry which is preliminary data.</text>
</comment>
<dbReference type="Gene3D" id="2.20.28.200">
    <property type="match status" value="1"/>
</dbReference>
<keyword evidence="4 10" id="KW-0479">Metal-binding</keyword>
<evidence type="ECO:0000256" key="3">
    <source>
        <dbReference type="ARBA" id="ARBA00022679"/>
    </source>
</evidence>
<comment type="cofactor">
    <cofactor evidence="1">
        <name>Zn(2+)</name>
        <dbReference type="ChEBI" id="CHEBI:29105"/>
    </cofactor>
</comment>
<evidence type="ECO:0000256" key="4">
    <source>
        <dbReference type="ARBA" id="ARBA00022723"/>
    </source>
</evidence>
<dbReference type="PROSITE" id="PS50305">
    <property type="entry name" value="SIRTUIN"/>
    <property type="match status" value="1"/>
</dbReference>
<evidence type="ECO:0000256" key="11">
    <source>
        <dbReference type="SAM" id="MobiDB-lite"/>
    </source>
</evidence>
<evidence type="ECO:0000256" key="8">
    <source>
        <dbReference type="ARBA" id="ARBA00041832"/>
    </source>
</evidence>
<dbReference type="PANTHER" id="PTHR11085">
    <property type="entry name" value="NAD-DEPENDENT PROTEIN DEACYLASE SIRTUIN-5, MITOCHONDRIAL-RELATED"/>
    <property type="match status" value="1"/>
</dbReference>
<dbReference type="Gene3D" id="3.40.50.1220">
    <property type="entry name" value="TPP-binding domain"/>
    <property type="match status" value="1"/>
</dbReference>
<evidence type="ECO:0000256" key="1">
    <source>
        <dbReference type="ARBA" id="ARBA00001947"/>
    </source>
</evidence>
<reference evidence="13" key="1">
    <citation type="submission" date="2022-08" db="EMBL/GenBank/DDBJ databases">
        <title>Novel sulfate-reducing endosymbionts in the free-living metamonad Anaeramoeba.</title>
        <authorList>
            <person name="Jerlstrom-Hultqvist J."/>
            <person name="Cepicka I."/>
            <person name="Gallot-Lavallee L."/>
            <person name="Salas-Leiva D."/>
            <person name="Curtis B.A."/>
            <person name="Zahonova K."/>
            <person name="Pipaliya S."/>
            <person name="Dacks J."/>
            <person name="Roger A.J."/>
        </authorList>
    </citation>
    <scope>NUCLEOTIDE SEQUENCE</scope>
    <source>
        <strain evidence="13">Schooner1</strain>
    </source>
</reference>
<evidence type="ECO:0000313" key="14">
    <source>
        <dbReference type="Proteomes" id="UP001150062"/>
    </source>
</evidence>
<gene>
    <name evidence="13" type="ORF">M0813_08216</name>
</gene>
<dbReference type="SUPFAM" id="SSF52467">
    <property type="entry name" value="DHS-like NAD/FAD-binding domain"/>
    <property type="match status" value="1"/>
</dbReference>
<keyword evidence="2" id="KW-0597">Phosphoprotein</keyword>
<sequence length="354" mass="40168">MFTEDKTEYFDEEDELLKKVKKMAKMIRKAKKIVVYTGAGISTSAGIPDYRGPNGVWTCRNEGRKAPRVKKAWNLLEPTFAHMSIATLIERGIVKHLVSQNVDGLHVHSGVPLGKISELHGNTNKEYCQDCKKEYFRPFCVAESSTMNHLTGRICDECGGSLMDSIINFGEILNPEIISRALNEAQNSDLSLIFGTSLRVAPANKLPTIPVENGNGKMAICNLQKTPLDSYSKLLVRGKTDKVFKLLMKELQIPVLSFKETLELRAKERKVKKLNNKNENENENKKENEKEKVKKTKKVKKKLIKKKIPKNQTLNIYGNNKLEKPKKVKSKQKPIKISFYDRVFGQNVDDDDSD</sequence>
<dbReference type="InterPro" id="IPR029035">
    <property type="entry name" value="DHS-like_NAD/FAD-binding_dom"/>
</dbReference>
<accession>A0ABQ8XAT9</accession>
<keyword evidence="5 10" id="KW-0862">Zinc</keyword>
<evidence type="ECO:0000256" key="10">
    <source>
        <dbReference type="PROSITE-ProRule" id="PRU00236"/>
    </source>
</evidence>
<name>A0ABQ8XAT9_9EUKA</name>
<keyword evidence="14" id="KW-1185">Reference proteome</keyword>